<reference evidence="1 2" key="1">
    <citation type="submission" date="2020-08" db="EMBL/GenBank/DDBJ databases">
        <title>Genomic Encyclopedia of Type Strains, Phase IV (KMG-V): Genome sequencing to study the core and pangenomes of soil and plant-associated prokaryotes.</title>
        <authorList>
            <person name="Whitman W."/>
        </authorList>
    </citation>
    <scope>NUCLEOTIDE SEQUENCE [LARGE SCALE GENOMIC DNA]</scope>
    <source>
        <strain evidence="1 2">X5P2</strain>
    </source>
</reference>
<name>A0A9X0QFE3_9BACT</name>
<evidence type="ECO:0000313" key="2">
    <source>
        <dbReference type="Proteomes" id="UP000535182"/>
    </source>
</evidence>
<dbReference type="Proteomes" id="UP000535182">
    <property type="component" value="Unassembled WGS sequence"/>
</dbReference>
<protein>
    <submittedName>
        <fullName evidence="1">Uncharacterized protein</fullName>
    </submittedName>
</protein>
<dbReference type="AlphaFoldDB" id="A0A9X0QFE3"/>
<sequence>MSAAAPTFAAKKFVVEVVSFSSQTDSGEHAQAYFGYEAKLVLPDGSHALASCGWVPGAITCGNIESFHPEKMAPDSKNCVTVPVVRNGQTFPNTFETTCTVKGLGSYYATRTNNDLKISTPSGDLTFHITGSW</sequence>
<evidence type="ECO:0000313" key="1">
    <source>
        <dbReference type="EMBL" id="MBB5329412.1"/>
    </source>
</evidence>
<accession>A0A9X0QFE3</accession>
<organism evidence="1 2">
    <name type="scientific">Tunturiibacter gelidiferens</name>
    <dbReference type="NCBI Taxonomy" id="3069689"/>
    <lineage>
        <taxon>Bacteria</taxon>
        <taxon>Pseudomonadati</taxon>
        <taxon>Acidobacteriota</taxon>
        <taxon>Terriglobia</taxon>
        <taxon>Terriglobales</taxon>
        <taxon>Acidobacteriaceae</taxon>
        <taxon>Tunturiibacter</taxon>
    </lineage>
</organism>
<keyword evidence="2" id="KW-1185">Reference proteome</keyword>
<comment type="caution">
    <text evidence="1">The sequence shown here is derived from an EMBL/GenBank/DDBJ whole genome shotgun (WGS) entry which is preliminary data.</text>
</comment>
<dbReference type="RefSeq" id="WP_183977850.1">
    <property type="nucleotide sequence ID" value="NZ_JACHEB010000006.1"/>
</dbReference>
<dbReference type="EMBL" id="JACHEB010000006">
    <property type="protein sequence ID" value="MBB5329412.1"/>
    <property type="molecule type" value="Genomic_DNA"/>
</dbReference>
<gene>
    <name evidence="1" type="ORF">HDF14_003030</name>
</gene>
<proteinExistence type="predicted"/>